<comment type="caution">
    <text evidence="3">The sequence shown here is derived from an EMBL/GenBank/DDBJ whole genome shotgun (WGS) entry which is preliminary data.</text>
</comment>
<sequence>MAERRNERAGRARSARSSRSRPASARPASPRQAAGRRPRNPAPTSGTGPITDAISLDLIGEDGNGPFDDSATAVLDVVADDSDETSTAQKAAAEKAAAEKSGAEKSAARRARLEAAGRAPAAALAARWHRLNPRRAIVLAVVLGFVALTLAVPLRTYFSQRAELDQVRAANAAVERENAELTRKVNEQGDPAYVEAQARARLRYVRPGEIPFVLEIPGRDREAQERRRAAERAANPWYANLWDSVSTPPAK</sequence>
<evidence type="ECO:0000313" key="4">
    <source>
        <dbReference type="Proteomes" id="UP000444980"/>
    </source>
</evidence>
<protein>
    <recommendedName>
        <fullName evidence="5">Septum formation initiator</fullName>
    </recommendedName>
</protein>
<dbReference type="Proteomes" id="UP000444980">
    <property type="component" value="Unassembled WGS sequence"/>
</dbReference>
<evidence type="ECO:0000313" key="3">
    <source>
        <dbReference type="EMBL" id="GED97092.1"/>
    </source>
</evidence>
<keyword evidence="2" id="KW-0472">Membrane</keyword>
<feature type="compositionally biased region" description="Low complexity" evidence="1">
    <location>
        <begin position="20"/>
        <end position="33"/>
    </location>
</feature>
<feature type="transmembrane region" description="Helical" evidence="2">
    <location>
        <begin position="136"/>
        <end position="158"/>
    </location>
</feature>
<proteinExistence type="predicted"/>
<keyword evidence="2" id="KW-1133">Transmembrane helix</keyword>
<name>A0A7I9UVX5_9ACTN</name>
<feature type="compositionally biased region" description="Basic and acidic residues" evidence="1">
    <location>
        <begin position="1"/>
        <end position="10"/>
    </location>
</feature>
<organism evidence="3 4">
    <name type="scientific">Gordonia crocea</name>
    <dbReference type="NCBI Taxonomy" id="589162"/>
    <lineage>
        <taxon>Bacteria</taxon>
        <taxon>Bacillati</taxon>
        <taxon>Actinomycetota</taxon>
        <taxon>Actinomycetes</taxon>
        <taxon>Mycobacteriales</taxon>
        <taxon>Gordoniaceae</taxon>
        <taxon>Gordonia</taxon>
    </lineage>
</organism>
<dbReference type="EMBL" id="BJOU01000001">
    <property type="protein sequence ID" value="GED97092.1"/>
    <property type="molecule type" value="Genomic_DNA"/>
</dbReference>
<dbReference type="OrthoDB" id="5187715at2"/>
<accession>A0A7I9UVX5</accession>
<dbReference type="AlphaFoldDB" id="A0A7I9UVX5"/>
<evidence type="ECO:0008006" key="5">
    <source>
        <dbReference type="Google" id="ProtNLM"/>
    </source>
</evidence>
<evidence type="ECO:0000256" key="2">
    <source>
        <dbReference type="SAM" id="Phobius"/>
    </source>
</evidence>
<keyword evidence="2" id="KW-0812">Transmembrane</keyword>
<keyword evidence="4" id="KW-1185">Reference proteome</keyword>
<dbReference type="Pfam" id="PF04977">
    <property type="entry name" value="DivIC"/>
    <property type="match status" value="1"/>
</dbReference>
<evidence type="ECO:0000256" key="1">
    <source>
        <dbReference type="SAM" id="MobiDB-lite"/>
    </source>
</evidence>
<dbReference type="InterPro" id="IPR007060">
    <property type="entry name" value="FtsL/DivIC"/>
</dbReference>
<feature type="region of interest" description="Disordered" evidence="1">
    <location>
        <begin position="1"/>
        <end position="71"/>
    </location>
</feature>
<gene>
    <name evidence="3" type="ORF">nbrc107697_11310</name>
</gene>
<dbReference type="RefSeq" id="WP_161926465.1">
    <property type="nucleotide sequence ID" value="NZ_BJOU01000001.1"/>
</dbReference>
<reference evidence="4" key="1">
    <citation type="submission" date="2019-06" db="EMBL/GenBank/DDBJ databases">
        <title>Gordonia isolated from sludge of a wastewater treatment plant.</title>
        <authorList>
            <person name="Tamura T."/>
            <person name="Aoyama K."/>
            <person name="Kang Y."/>
            <person name="Saito S."/>
            <person name="Akiyama N."/>
            <person name="Yazawa K."/>
            <person name="Gonoi T."/>
            <person name="Mikami Y."/>
        </authorList>
    </citation>
    <scope>NUCLEOTIDE SEQUENCE [LARGE SCALE GENOMIC DNA]</scope>
    <source>
        <strain evidence="4">NBRC 107697</strain>
    </source>
</reference>